<gene>
    <name evidence="2" type="ORF">JMJ35_001065</name>
</gene>
<dbReference type="Proteomes" id="UP001166286">
    <property type="component" value="Unassembled WGS sequence"/>
</dbReference>
<evidence type="ECO:0000313" key="3">
    <source>
        <dbReference type="Proteomes" id="UP001166286"/>
    </source>
</evidence>
<protein>
    <submittedName>
        <fullName evidence="2">Uncharacterized protein</fullName>
    </submittedName>
</protein>
<reference evidence="2" key="1">
    <citation type="submission" date="2023-03" db="EMBL/GenBank/DDBJ databases">
        <title>Complete genome of Cladonia borealis.</title>
        <authorList>
            <person name="Park H."/>
        </authorList>
    </citation>
    <scope>NUCLEOTIDE SEQUENCE</scope>
    <source>
        <strain evidence="2">ANT050790</strain>
    </source>
</reference>
<feature type="region of interest" description="Disordered" evidence="1">
    <location>
        <begin position="1"/>
        <end position="83"/>
    </location>
</feature>
<comment type="caution">
    <text evidence="2">The sequence shown here is derived from an EMBL/GenBank/DDBJ whole genome shotgun (WGS) entry which is preliminary data.</text>
</comment>
<accession>A0AA39V543</accession>
<evidence type="ECO:0000256" key="1">
    <source>
        <dbReference type="SAM" id="MobiDB-lite"/>
    </source>
</evidence>
<evidence type="ECO:0000313" key="2">
    <source>
        <dbReference type="EMBL" id="KAK0516462.1"/>
    </source>
</evidence>
<dbReference type="EMBL" id="JAFEKC020000002">
    <property type="protein sequence ID" value="KAK0516462.1"/>
    <property type="molecule type" value="Genomic_DNA"/>
</dbReference>
<sequence length="244" mass="26694">MFLDDSLSASAPPRGIGTGLRSKATVEAVEPLEDNPESILRNRRKVTGARKPAQALSRPQSPVPSHPDRPVQSIEALPGMDQGSIDYGVDIESPDEESSLEQQMIDPEEAFNRKWGYLPPLDEEAAAIIDAVIEDPASAMASARIDPTSERFHSGLDARNVDRKENKTPDPYAANFHLQPHTLGETAAEKESYERLWTLDRATCVHGSNAALFQRTLMMGNTYDGLHCTPLSSIRAGRCKTLSS</sequence>
<organism evidence="2 3">
    <name type="scientific">Cladonia borealis</name>
    <dbReference type="NCBI Taxonomy" id="184061"/>
    <lineage>
        <taxon>Eukaryota</taxon>
        <taxon>Fungi</taxon>
        <taxon>Dikarya</taxon>
        <taxon>Ascomycota</taxon>
        <taxon>Pezizomycotina</taxon>
        <taxon>Lecanoromycetes</taxon>
        <taxon>OSLEUM clade</taxon>
        <taxon>Lecanoromycetidae</taxon>
        <taxon>Lecanorales</taxon>
        <taxon>Lecanorineae</taxon>
        <taxon>Cladoniaceae</taxon>
        <taxon>Cladonia</taxon>
    </lineage>
</organism>
<dbReference type="AlphaFoldDB" id="A0AA39V543"/>
<name>A0AA39V543_9LECA</name>
<keyword evidence="3" id="KW-1185">Reference proteome</keyword>
<proteinExistence type="predicted"/>